<comment type="caution">
    <text evidence="1">The sequence shown here is derived from an EMBL/GenBank/DDBJ whole genome shotgun (WGS) entry which is preliminary data.</text>
</comment>
<accession>A0A544VR22</accession>
<protein>
    <submittedName>
        <fullName evidence="1">Uncharacterized protein</fullName>
    </submittedName>
</protein>
<reference evidence="1 2" key="1">
    <citation type="submission" date="2018-10" db="EMBL/GenBank/DDBJ databases">
        <title>Draft genome of Mycobacterium hodleri strain B.</title>
        <authorList>
            <person name="Amande T.J."/>
            <person name="Mcgenity T.J."/>
        </authorList>
    </citation>
    <scope>NUCLEOTIDE SEQUENCE [LARGE SCALE GENOMIC DNA]</scope>
    <source>
        <strain evidence="1 2">B</strain>
    </source>
</reference>
<name>A0A544VR22_9MYCO</name>
<evidence type="ECO:0000313" key="1">
    <source>
        <dbReference type="EMBL" id="TQR82425.1"/>
    </source>
</evidence>
<dbReference type="AlphaFoldDB" id="A0A544VR22"/>
<sequence length="164" mass="17986">MGEAWDGELAVPEECVAWCREQDYGVSVCDDMAPVDLDWWNCRLERHSIPARIVGRDADGAPTDHGIGYLRRADLTAGLHTDTVTGRGSPELGVLYRAAAWLSGHPHRDRRRTFPDVGTPAQPGHDVDAITTALAACRHTPWQAIPDAAPHRRWSGWPHTPGVG</sequence>
<dbReference type="Proteomes" id="UP000315759">
    <property type="component" value="Unassembled WGS sequence"/>
</dbReference>
<feature type="non-terminal residue" evidence="1">
    <location>
        <position position="164"/>
    </location>
</feature>
<proteinExistence type="predicted"/>
<gene>
    <name evidence="1" type="ORF">D8S82_32255</name>
</gene>
<evidence type="ECO:0000313" key="2">
    <source>
        <dbReference type="Proteomes" id="UP000315759"/>
    </source>
</evidence>
<organism evidence="1 2">
    <name type="scientific">Mycolicibacterium hodleri</name>
    <dbReference type="NCBI Taxonomy" id="49897"/>
    <lineage>
        <taxon>Bacteria</taxon>
        <taxon>Bacillati</taxon>
        <taxon>Actinomycetota</taxon>
        <taxon>Actinomycetes</taxon>
        <taxon>Mycobacteriales</taxon>
        <taxon>Mycobacteriaceae</taxon>
        <taxon>Mycolicibacterium</taxon>
    </lineage>
</organism>
<keyword evidence="2" id="KW-1185">Reference proteome</keyword>
<dbReference type="EMBL" id="VIFX01000075">
    <property type="protein sequence ID" value="TQR82425.1"/>
    <property type="molecule type" value="Genomic_DNA"/>
</dbReference>